<dbReference type="Proteomes" id="UP000504724">
    <property type="component" value="Chromosome"/>
</dbReference>
<reference evidence="2 3" key="1">
    <citation type="submission" date="2020-05" db="EMBL/GenBank/DDBJ databases">
        <title>Thiomicrorhabdus sediminis sp.nov. and Thiomicrorhabdus xiamenensis sp.nov., novel sulfur-oxidizing bacteria isolated from coastal sediment.</title>
        <authorList>
            <person name="Liu X."/>
        </authorList>
    </citation>
    <scope>NUCLEOTIDE SEQUENCE [LARGE SCALE GENOMIC DNA]</scope>
    <source>
        <strain evidence="2 3">G2</strain>
    </source>
</reference>
<evidence type="ECO:0000259" key="1">
    <source>
        <dbReference type="Pfam" id="PF12728"/>
    </source>
</evidence>
<organism evidence="2 3">
    <name type="scientific">Thiomicrorhabdus xiamenensis</name>
    <dbReference type="NCBI Taxonomy" id="2739063"/>
    <lineage>
        <taxon>Bacteria</taxon>
        <taxon>Pseudomonadati</taxon>
        <taxon>Pseudomonadota</taxon>
        <taxon>Gammaproteobacteria</taxon>
        <taxon>Thiotrichales</taxon>
        <taxon>Piscirickettsiaceae</taxon>
        <taxon>Thiomicrorhabdus</taxon>
    </lineage>
</organism>
<keyword evidence="3" id="KW-1185">Reference proteome</keyword>
<dbReference type="InterPro" id="IPR041657">
    <property type="entry name" value="HTH_17"/>
</dbReference>
<dbReference type="Pfam" id="PF12728">
    <property type="entry name" value="HTH_17"/>
    <property type="match status" value="1"/>
</dbReference>
<dbReference type="InterPro" id="IPR036388">
    <property type="entry name" value="WH-like_DNA-bd_sf"/>
</dbReference>
<protein>
    <submittedName>
        <fullName evidence="2">Helix-turn-helix domain-containing protein</fullName>
    </submittedName>
</protein>
<dbReference type="SUPFAM" id="SSF46955">
    <property type="entry name" value="Putative DNA-binding domain"/>
    <property type="match status" value="1"/>
</dbReference>
<evidence type="ECO:0000313" key="3">
    <source>
        <dbReference type="Proteomes" id="UP000504724"/>
    </source>
</evidence>
<dbReference type="Gene3D" id="1.10.10.10">
    <property type="entry name" value="Winged helix-like DNA-binding domain superfamily/Winged helix DNA-binding domain"/>
    <property type="match status" value="1"/>
</dbReference>
<sequence length="71" mass="8170">MNLRNKIPKYHTPEQVSELIGVTVGTLATWRMTGRYNLPFIKVGRKVLYRVTDVESWLESRVQLHTGEGKA</sequence>
<gene>
    <name evidence="2" type="ORF">HQN79_02580</name>
</gene>
<dbReference type="KEGG" id="txa:HQN79_02580"/>
<dbReference type="RefSeq" id="WP_173284135.1">
    <property type="nucleotide sequence ID" value="NZ_CP054020.1"/>
</dbReference>
<dbReference type="AlphaFoldDB" id="A0A7D4NQ46"/>
<name>A0A7D4NQ46_9GAMM</name>
<dbReference type="EMBL" id="CP054020">
    <property type="protein sequence ID" value="QKI88537.1"/>
    <property type="molecule type" value="Genomic_DNA"/>
</dbReference>
<dbReference type="InterPro" id="IPR009061">
    <property type="entry name" value="DNA-bd_dom_put_sf"/>
</dbReference>
<accession>A0A7D4NQ46</accession>
<feature type="domain" description="Helix-turn-helix" evidence="1">
    <location>
        <begin position="12"/>
        <end position="61"/>
    </location>
</feature>
<evidence type="ECO:0000313" key="2">
    <source>
        <dbReference type="EMBL" id="QKI88537.1"/>
    </source>
</evidence>
<proteinExistence type="predicted"/>